<feature type="signal peptide" evidence="4">
    <location>
        <begin position="1"/>
        <end position="19"/>
    </location>
</feature>
<comment type="similarity">
    <text evidence="1">Belongs to the 'GDXG' lipolytic enzyme family.</text>
</comment>
<dbReference type="OrthoDB" id="408631at2759"/>
<evidence type="ECO:0000256" key="4">
    <source>
        <dbReference type="SAM" id="SignalP"/>
    </source>
</evidence>
<comment type="caution">
    <text evidence="6">The sequence shown here is derived from an EMBL/GenBank/DDBJ whole genome shotgun (WGS) entry which is preliminary data.</text>
</comment>
<dbReference type="PROSITE" id="PS01174">
    <property type="entry name" value="LIPASE_GDXG_SER"/>
    <property type="match status" value="1"/>
</dbReference>
<dbReference type="PANTHER" id="PTHR48081:SF8">
    <property type="entry name" value="ALPHA_BETA HYDROLASE FOLD-3 DOMAIN-CONTAINING PROTEIN-RELATED"/>
    <property type="match status" value="1"/>
</dbReference>
<sequence length="410" mass="43799">MPDLLAKAALVISMAAVVAQSTLSYYIHGPRCAKWPLWFQVRRDAIHRAIRTRPEADPTDDAIDQIDFALVAAENRKWDLPESTLPAEIGVHRRGAIRVAGVAVDATAAFGGTGPAERGLLALDAADRAAGGVREIPYELVVPTTLQLTADGSGSTASPFDCAPLAAGERIILYLHGGAYKLGSAASHRALVGRIAAHAVQRCVTIEYRLAPLHPYPAQLHDAYIAFRHLVARGFAPGDITIAGDSAGGNLALALTVLLRHTGTGVRGLLLLSPWADLTTERPSLKRNARFDFLTAPPLSSPLSPARTFYAPGRPLDAAMLREMAHPLVSPVYADFAGFPPTLIQAGEKEIIVDEISQLHENIAAANPAAGPARHVYECYPDMIHVFHQFLSLPDAQLAIARAGEFIASL</sequence>
<dbReference type="PANTHER" id="PTHR48081">
    <property type="entry name" value="AB HYDROLASE SUPERFAMILY PROTEIN C4A8.06C"/>
    <property type="match status" value="1"/>
</dbReference>
<dbReference type="InterPro" id="IPR002168">
    <property type="entry name" value="Lipase_GDXG_HIS_AS"/>
</dbReference>
<feature type="chain" id="PRO_5040737834" description="Alpha/beta hydrolase fold-3 domain-containing protein" evidence="4">
    <location>
        <begin position="20"/>
        <end position="410"/>
    </location>
</feature>
<organism evidence="6 7">
    <name type="scientific">Coemansia biformis</name>
    <dbReference type="NCBI Taxonomy" id="1286918"/>
    <lineage>
        <taxon>Eukaryota</taxon>
        <taxon>Fungi</taxon>
        <taxon>Fungi incertae sedis</taxon>
        <taxon>Zoopagomycota</taxon>
        <taxon>Kickxellomycotina</taxon>
        <taxon>Kickxellomycetes</taxon>
        <taxon>Kickxellales</taxon>
        <taxon>Kickxellaceae</taxon>
        <taxon>Coemansia</taxon>
    </lineage>
</organism>
<gene>
    <name evidence="6" type="ORF">LPJ61_002423</name>
</gene>
<dbReference type="InterPro" id="IPR033140">
    <property type="entry name" value="Lipase_GDXG_put_SER_AS"/>
</dbReference>
<dbReference type="InterPro" id="IPR013094">
    <property type="entry name" value="AB_hydrolase_3"/>
</dbReference>
<dbReference type="Gene3D" id="3.40.50.1820">
    <property type="entry name" value="alpha/beta hydrolase"/>
    <property type="match status" value="1"/>
</dbReference>
<dbReference type="InterPro" id="IPR029058">
    <property type="entry name" value="AB_hydrolase_fold"/>
</dbReference>
<protein>
    <recommendedName>
        <fullName evidence="5">Alpha/beta hydrolase fold-3 domain-containing protein</fullName>
    </recommendedName>
</protein>
<feature type="active site" evidence="3">
    <location>
        <position position="246"/>
    </location>
</feature>
<keyword evidence="4" id="KW-0732">Signal</keyword>
<keyword evidence="2" id="KW-0378">Hydrolase</keyword>
<evidence type="ECO:0000259" key="5">
    <source>
        <dbReference type="Pfam" id="PF07859"/>
    </source>
</evidence>
<dbReference type="EMBL" id="JANBOI010000304">
    <property type="protein sequence ID" value="KAJ1731658.1"/>
    <property type="molecule type" value="Genomic_DNA"/>
</dbReference>
<dbReference type="InterPro" id="IPR050300">
    <property type="entry name" value="GDXG_lipolytic_enzyme"/>
</dbReference>
<dbReference type="Proteomes" id="UP001143981">
    <property type="component" value="Unassembled WGS sequence"/>
</dbReference>
<dbReference type="PROSITE" id="PS01173">
    <property type="entry name" value="LIPASE_GDXG_HIS"/>
    <property type="match status" value="1"/>
</dbReference>
<evidence type="ECO:0000256" key="3">
    <source>
        <dbReference type="PROSITE-ProRule" id="PRU10038"/>
    </source>
</evidence>
<dbReference type="Pfam" id="PF07859">
    <property type="entry name" value="Abhydrolase_3"/>
    <property type="match status" value="1"/>
</dbReference>
<feature type="domain" description="Alpha/beta hydrolase fold-3" evidence="5">
    <location>
        <begin position="172"/>
        <end position="388"/>
    </location>
</feature>
<keyword evidence="7" id="KW-1185">Reference proteome</keyword>
<proteinExistence type="inferred from homology"/>
<name>A0A9W8CX82_9FUNG</name>
<dbReference type="AlphaFoldDB" id="A0A9W8CX82"/>
<evidence type="ECO:0000256" key="1">
    <source>
        <dbReference type="ARBA" id="ARBA00010515"/>
    </source>
</evidence>
<reference evidence="6" key="1">
    <citation type="submission" date="2022-07" db="EMBL/GenBank/DDBJ databases">
        <title>Phylogenomic reconstructions and comparative analyses of Kickxellomycotina fungi.</title>
        <authorList>
            <person name="Reynolds N.K."/>
            <person name="Stajich J.E."/>
            <person name="Barry K."/>
            <person name="Grigoriev I.V."/>
            <person name="Crous P."/>
            <person name="Smith M.E."/>
        </authorList>
    </citation>
    <scope>NUCLEOTIDE SEQUENCE</scope>
    <source>
        <strain evidence="6">BCRC 34381</strain>
    </source>
</reference>
<dbReference type="SUPFAM" id="SSF53474">
    <property type="entry name" value="alpha/beta-Hydrolases"/>
    <property type="match status" value="1"/>
</dbReference>
<evidence type="ECO:0000313" key="7">
    <source>
        <dbReference type="Proteomes" id="UP001143981"/>
    </source>
</evidence>
<dbReference type="GO" id="GO:0016787">
    <property type="term" value="F:hydrolase activity"/>
    <property type="evidence" value="ECO:0007669"/>
    <property type="project" value="UniProtKB-KW"/>
</dbReference>
<accession>A0A9W8CX82</accession>
<evidence type="ECO:0000256" key="2">
    <source>
        <dbReference type="ARBA" id="ARBA00022801"/>
    </source>
</evidence>
<evidence type="ECO:0000313" key="6">
    <source>
        <dbReference type="EMBL" id="KAJ1731658.1"/>
    </source>
</evidence>